<organism evidence="2 3">
    <name type="scientific">Nocardioides salarius</name>
    <dbReference type="NCBI Taxonomy" id="374513"/>
    <lineage>
        <taxon>Bacteria</taxon>
        <taxon>Bacillati</taxon>
        <taxon>Actinomycetota</taxon>
        <taxon>Actinomycetes</taxon>
        <taxon>Propionibacteriales</taxon>
        <taxon>Nocardioidaceae</taxon>
        <taxon>Nocardioides</taxon>
    </lineage>
</organism>
<evidence type="ECO:0000313" key="3">
    <source>
        <dbReference type="Proteomes" id="UP000732378"/>
    </source>
</evidence>
<keyword evidence="3" id="KW-1185">Reference proteome</keyword>
<dbReference type="Pfam" id="PF13649">
    <property type="entry name" value="Methyltransf_25"/>
    <property type="match status" value="1"/>
</dbReference>
<gene>
    <name evidence="2" type="ORF">JOE61_000387</name>
</gene>
<dbReference type="EMBL" id="JAFBBZ010000001">
    <property type="protein sequence ID" value="MBM7506573.1"/>
    <property type="molecule type" value="Genomic_DNA"/>
</dbReference>
<dbReference type="Proteomes" id="UP000732378">
    <property type="component" value="Unassembled WGS sequence"/>
</dbReference>
<evidence type="ECO:0000313" key="2">
    <source>
        <dbReference type="EMBL" id="MBM7506573.1"/>
    </source>
</evidence>
<dbReference type="SUPFAM" id="SSF53335">
    <property type="entry name" value="S-adenosyl-L-methionine-dependent methyltransferases"/>
    <property type="match status" value="1"/>
</dbReference>
<accession>A0ABS2M5W0</accession>
<sequence>MSTRDEPFTSVFSRALRGDACRVVGLDGGPSDLPMGEWTREADPDDLLLLGHCEGPTLDIGCGPGRMAAALARLGHAVLGIDVVPEAVEQTRRRGASALQRDLFDTLPGEGRWETALLADGNVGIGGDPATLLARTRDLVLGHGRVVVELAAPGVAMSTRWVSLETGEVRSRPFLWSVVGVDDIHDVAREAGLVVRSCGVLGASARWVAVLVATR</sequence>
<protein>
    <submittedName>
        <fullName evidence="2">SAM-dependent methyltransferase</fullName>
    </submittedName>
</protein>
<dbReference type="InterPro" id="IPR041698">
    <property type="entry name" value="Methyltransf_25"/>
</dbReference>
<keyword evidence="2" id="KW-0489">Methyltransferase</keyword>
<comment type="caution">
    <text evidence="2">The sequence shown here is derived from an EMBL/GenBank/DDBJ whole genome shotgun (WGS) entry which is preliminary data.</text>
</comment>
<dbReference type="CDD" id="cd02440">
    <property type="entry name" value="AdoMet_MTases"/>
    <property type="match status" value="1"/>
</dbReference>
<feature type="domain" description="Methyltransferase" evidence="1">
    <location>
        <begin position="58"/>
        <end position="98"/>
    </location>
</feature>
<name>A0ABS2M5W0_9ACTN</name>
<proteinExistence type="predicted"/>
<dbReference type="Gene3D" id="3.40.50.150">
    <property type="entry name" value="Vaccinia Virus protein VP39"/>
    <property type="match status" value="1"/>
</dbReference>
<evidence type="ECO:0000259" key="1">
    <source>
        <dbReference type="Pfam" id="PF13649"/>
    </source>
</evidence>
<keyword evidence="2" id="KW-0808">Transferase</keyword>
<dbReference type="InterPro" id="IPR029063">
    <property type="entry name" value="SAM-dependent_MTases_sf"/>
</dbReference>
<dbReference type="GO" id="GO:0008168">
    <property type="term" value="F:methyltransferase activity"/>
    <property type="evidence" value="ECO:0007669"/>
    <property type="project" value="UniProtKB-KW"/>
</dbReference>
<dbReference type="GO" id="GO:0032259">
    <property type="term" value="P:methylation"/>
    <property type="evidence" value="ECO:0007669"/>
    <property type="project" value="UniProtKB-KW"/>
</dbReference>
<reference evidence="2 3" key="1">
    <citation type="submission" date="2021-01" db="EMBL/GenBank/DDBJ databases">
        <title>Sequencing the genomes of 1000 actinobacteria strains.</title>
        <authorList>
            <person name="Klenk H.-P."/>
        </authorList>
    </citation>
    <scope>NUCLEOTIDE SEQUENCE [LARGE SCALE GENOMIC DNA]</scope>
    <source>
        <strain evidence="2 3">DSM 18239</strain>
    </source>
</reference>
<dbReference type="RefSeq" id="WP_193669298.1">
    <property type="nucleotide sequence ID" value="NZ_JACDTV010000008.1"/>
</dbReference>